<dbReference type="EMBL" id="JBFXLQ010000014">
    <property type="protein sequence ID" value="KAL2868339.1"/>
    <property type="molecule type" value="Genomic_DNA"/>
</dbReference>
<dbReference type="GeneID" id="98150216"/>
<keyword evidence="1" id="KW-0812">Transmembrane</keyword>
<dbReference type="PANTHER" id="PTHR34673:SF1">
    <property type="entry name" value="COLD-REGULATED PROTEIN"/>
    <property type="match status" value="1"/>
</dbReference>
<keyword evidence="3" id="KW-1185">Reference proteome</keyword>
<feature type="transmembrane region" description="Helical" evidence="1">
    <location>
        <begin position="51"/>
        <end position="77"/>
    </location>
</feature>
<reference evidence="2 3" key="1">
    <citation type="submission" date="2024-07" db="EMBL/GenBank/DDBJ databases">
        <title>Section-level genome sequencing and comparative genomics of Aspergillus sections Usti and Cavernicolus.</title>
        <authorList>
            <consortium name="Lawrence Berkeley National Laboratory"/>
            <person name="Nybo J.L."/>
            <person name="Vesth T.C."/>
            <person name="Theobald S."/>
            <person name="Frisvad J.C."/>
            <person name="Larsen T.O."/>
            <person name="Kjaerboelling I."/>
            <person name="Rothschild-Mancinelli K."/>
            <person name="Lyhne E.K."/>
            <person name="Kogle M.E."/>
            <person name="Barry K."/>
            <person name="Clum A."/>
            <person name="Na H."/>
            <person name="Ledsgaard L."/>
            <person name="Lin J."/>
            <person name="Lipzen A."/>
            <person name="Kuo A."/>
            <person name="Riley R."/>
            <person name="Mondo S."/>
            <person name="Labutti K."/>
            <person name="Haridas S."/>
            <person name="Pangalinan J."/>
            <person name="Salamov A.A."/>
            <person name="Simmons B.A."/>
            <person name="Magnuson J.K."/>
            <person name="Chen J."/>
            <person name="Drula E."/>
            <person name="Henrissat B."/>
            <person name="Wiebenga A."/>
            <person name="Lubbers R.J."/>
            <person name="Gomes A.C."/>
            <person name="Macurrencykelacurrency M.R."/>
            <person name="Stajich J."/>
            <person name="Grigoriev I.V."/>
            <person name="Mortensen U.H."/>
            <person name="De Vries R.P."/>
            <person name="Baker S.E."/>
            <person name="Andersen M.R."/>
        </authorList>
    </citation>
    <scope>NUCLEOTIDE SEQUENCE [LARGE SCALE GENOMIC DNA]</scope>
    <source>
        <strain evidence="2 3">CBS 449.75</strain>
    </source>
</reference>
<keyword evidence="1" id="KW-1133">Transmembrane helix</keyword>
<evidence type="ECO:0000313" key="3">
    <source>
        <dbReference type="Proteomes" id="UP001610432"/>
    </source>
</evidence>
<dbReference type="RefSeq" id="XP_070887318.1">
    <property type="nucleotide sequence ID" value="XM_071035144.1"/>
</dbReference>
<organism evidence="2 3">
    <name type="scientific">Aspergillus lucknowensis</name>
    <dbReference type="NCBI Taxonomy" id="176173"/>
    <lineage>
        <taxon>Eukaryota</taxon>
        <taxon>Fungi</taxon>
        <taxon>Dikarya</taxon>
        <taxon>Ascomycota</taxon>
        <taxon>Pezizomycotina</taxon>
        <taxon>Eurotiomycetes</taxon>
        <taxon>Eurotiomycetidae</taxon>
        <taxon>Eurotiales</taxon>
        <taxon>Aspergillaceae</taxon>
        <taxon>Aspergillus</taxon>
        <taxon>Aspergillus subgen. Nidulantes</taxon>
    </lineage>
</organism>
<keyword evidence="1" id="KW-0472">Membrane</keyword>
<name>A0ABR4LUV9_9EURO</name>
<gene>
    <name evidence="2" type="ORF">BJX67DRAFT_54639</name>
</gene>
<dbReference type="PANTHER" id="PTHR34673">
    <property type="entry name" value="COLD-REGULATED PROTEIN"/>
    <property type="match status" value="1"/>
</dbReference>
<accession>A0ABR4LUV9</accession>
<evidence type="ECO:0000256" key="1">
    <source>
        <dbReference type="SAM" id="Phobius"/>
    </source>
</evidence>
<protein>
    <submittedName>
        <fullName evidence="2">Uncharacterized protein</fullName>
    </submittedName>
</protein>
<comment type="caution">
    <text evidence="2">The sequence shown here is derived from an EMBL/GenBank/DDBJ whole genome shotgun (WGS) entry which is preliminary data.</text>
</comment>
<dbReference type="Proteomes" id="UP001610432">
    <property type="component" value="Unassembled WGS sequence"/>
</dbReference>
<sequence>MCDAPFIPIFPLCFQCGTDQNPCRCKVFGPTLGMPDWLRLKVSNLSAEYELIWAGFVVTVVAAVVCYPASIFCGCCFTKKGKDVLGYPVKLNGRVSNAIPI</sequence>
<evidence type="ECO:0000313" key="2">
    <source>
        <dbReference type="EMBL" id="KAL2868339.1"/>
    </source>
</evidence>
<proteinExistence type="predicted"/>